<organism evidence="7 8">
    <name type="scientific">Neobacillus massiliamazoniensis</name>
    <dbReference type="NCBI Taxonomy" id="1499688"/>
    <lineage>
        <taxon>Bacteria</taxon>
        <taxon>Bacillati</taxon>
        <taxon>Bacillota</taxon>
        <taxon>Bacilli</taxon>
        <taxon>Bacillales</taxon>
        <taxon>Bacillaceae</taxon>
        <taxon>Neobacillus</taxon>
    </lineage>
</organism>
<evidence type="ECO:0000256" key="1">
    <source>
        <dbReference type="ARBA" id="ARBA00004370"/>
    </source>
</evidence>
<sequence length="398" mass="44855">MKIPYRGVNAINSREIDKVLILSGTFGEGHQQVANAIHEATQLSLPDVESVVFDFMALGYSYLYPLSQYVYMKGIKKFPRLYGYFFQKTRKVNSFSIKLNAVLSPGMGRTLKLIQEVQPSVVVSTFPFAAGVMSKLKQYGLINIPTVTIITDYTDHSYWIHPLTDQYIVGSNMVRQALNHQGIDDSKISDTGIPIRPKFFQAHDKIELINKFGLDPDLPTILVMGGGYGIIRDGLTTFRALNALPQSIQLIIVCGHNEKLRHQVTEEFKHSKHRIYLTGYIDYIHELMAISDIMITKPGGITTSEAMAMELPMLLYNPLPGQEQDNAQFLVHAGVAMLAENLTDLKTKLLHLLFDPKLLKKMKENTRLFSKKRSTFDALDVIVQMKRQVSIPNFSVTG</sequence>
<feature type="domain" description="Glycosyl transferase family 28 C-terminal" evidence="5">
    <location>
        <begin position="220"/>
        <end position="370"/>
    </location>
</feature>
<dbReference type="InterPro" id="IPR009695">
    <property type="entry name" value="Diacylglyc_glucosyltr_N"/>
</dbReference>
<dbReference type="GO" id="GO:0009247">
    <property type="term" value="P:glycolipid biosynthetic process"/>
    <property type="evidence" value="ECO:0007669"/>
    <property type="project" value="InterPro"/>
</dbReference>
<dbReference type="Proteomes" id="UP000199087">
    <property type="component" value="Unassembled WGS sequence"/>
</dbReference>
<dbReference type="AlphaFoldDB" id="A0A0U1NY13"/>
<gene>
    <name evidence="7" type="primary">ugtP_2</name>
    <name evidence="7" type="ORF">BN000_02884</name>
</gene>
<comment type="subcellular location">
    <subcellularLocation>
        <location evidence="1">Membrane</location>
    </subcellularLocation>
</comment>
<dbReference type="Pfam" id="PF04101">
    <property type="entry name" value="Glyco_tran_28_C"/>
    <property type="match status" value="1"/>
</dbReference>
<proteinExistence type="inferred from homology"/>
<name>A0A0U1NY13_9BACI</name>
<feature type="domain" description="Diacylglycerol glucosyltransferase N-terminal" evidence="6">
    <location>
        <begin position="30"/>
        <end position="195"/>
    </location>
</feature>
<dbReference type="GO" id="GO:0016020">
    <property type="term" value="C:membrane"/>
    <property type="evidence" value="ECO:0007669"/>
    <property type="project" value="UniProtKB-SubCell"/>
</dbReference>
<evidence type="ECO:0000259" key="5">
    <source>
        <dbReference type="Pfam" id="PF04101"/>
    </source>
</evidence>
<evidence type="ECO:0000313" key="8">
    <source>
        <dbReference type="Proteomes" id="UP000199087"/>
    </source>
</evidence>
<dbReference type="SUPFAM" id="SSF53756">
    <property type="entry name" value="UDP-Glycosyltransferase/glycogen phosphorylase"/>
    <property type="match status" value="1"/>
</dbReference>
<reference evidence="8" key="1">
    <citation type="submission" date="2015-05" db="EMBL/GenBank/DDBJ databases">
        <authorList>
            <person name="Urmite Genomes"/>
        </authorList>
    </citation>
    <scope>NUCLEOTIDE SEQUENCE [LARGE SCALE GENOMIC DNA]</scope>
    <source>
        <strain evidence="8">LF1</strain>
    </source>
</reference>
<evidence type="ECO:0000313" key="7">
    <source>
        <dbReference type="EMBL" id="CRK82929.1"/>
    </source>
</evidence>
<accession>A0A0U1NY13</accession>
<dbReference type="EMBL" id="CVRB01000003">
    <property type="protein sequence ID" value="CRK82929.1"/>
    <property type="molecule type" value="Genomic_DNA"/>
</dbReference>
<dbReference type="InterPro" id="IPR007235">
    <property type="entry name" value="Glyco_trans_28_C"/>
</dbReference>
<dbReference type="STRING" id="1499688.BN000_02884"/>
<evidence type="ECO:0000259" key="6">
    <source>
        <dbReference type="Pfam" id="PF06925"/>
    </source>
</evidence>
<evidence type="ECO:0000256" key="2">
    <source>
        <dbReference type="ARBA" id="ARBA00006962"/>
    </source>
</evidence>
<dbReference type="GO" id="GO:0016758">
    <property type="term" value="F:hexosyltransferase activity"/>
    <property type="evidence" value="ECO:0007669"/>
    <property type="project" value="InterPro"/>
</dbReference>
<dbReference type="PANTHER" id="PTHR43025:SF3">
    <property type="entry name" value="MONOGALACTOSYLDIACYLGLYCEROL SYNTHASE 1, CHLOROPLASTIC"/>
    <property type="match status" value="1"/>
</dbReference>
<evidence type="ECO:0000256" key="3">
    <source>
        <dbReference type="ARBA" id="ARBA00022676"/>
    </source>
</evidence>
<evidence type="ECO:0000256" key="4">
    <source>
        <dbReference type="ARBA" id="ARBA00022679"/>
    </source>
</evidence>
<dbReference type="Gene3D" id="3.40.50.2000">
    <property type="entry name" value="Glycogen Phosphorylase B"/>
    <property type="match status" value="1"/>
</dbReference>
<protein>
    <submittedName>
        <fullName evidence="7">1,2-diacylglycerol 3-glucosyltransferase</fullName>
    </submittedName>
</protein>
<keyword evidence="8" id="KW-1185">Reference proteome</keyword>
<keyword evidence="4 7" id="KW-0808">Transferase</keyword>
<comment type="similarity">
    <text evidence="2">Belongs to the glycosyltransferase 28 family.</text>
</comment>
<dbReference type="InterPro" id="IPR050519">
    <property type="entry name" value="Glycosyltransf_28_UgtP"/>
</dbReference>
<keyword evidence="3" id="KW-0328">Glycosyltransferase</keyword>
<dbReference type="Pfam" id="PF06925">
    <property type="entry name" value="MGDG_synth"/>
    <property type="match status" value="1"/>
</dbReference>
<dbReference type="PANTHER" id="PTHR43025">
    <property type="entry name" value="MONOGALACTOSYLDIACYLGLYCEROL SYNTHASE"/>
    <property type="match status" value="1"/>
</dbReference>